<sequence>MSQRIVVTGGAGYIGSHVAVELLSQGASLLIIDNFANSHPEAVSRIQELANGEVVLLERDLADAAHKGDIKKAVATFKPDGAVHLAGLKAVGESVEEPIRYYRVNLEATITLVEALENAHAKTIVFSSSATVYGEENPNPVDEDGKTAPANPYGRTKFFIEEMLKDLAIADKSWRIANLRYFNPVGAHPSGRIGEDPNGVPNNLFPFIAQVAVGKRDTLKVFGNDYQTRDGTGVRDYIHVCDLARGHAAALGYLSKQTSGCAIDVNLGAGVGYSVLEAVAAFKRASNREIPFEFAPRRDGDIAEIFANPSLSKELFGWQAQKTLDDMCADHWRWQSKNPDGYNS</sequence>
<evidence type="ECO:0000256" key="4">
    <source>
        <dbReference type="ARBA" id="ARBA00007637"/>
    </source>
</evidence>
<dbReference type="SUPFAM" id="SSF51735">
    <property type="entry name" value="NAD(P)-binding Rossmann-fold domains"/>
    <property type="match status" value="1"/>
</dbReference>
<keyword evidence="8 9" id="KW-0413">Isomerase</keyword>
<accession>A0AAE9ZHR7</accession>
<dbReference type="GO" id="GO:0003978">
    <property type="term" value="F:UDP-glucose 4-epimerase activity"/>
    <property type="evidence" value="ECO:0007669"/>
    <property type="project" value="UniProtKB-UniRule"/>
</dbReference>
<name>A0AAE9ZHR7_9PROT</name>
<feature type="domain" description="NAD(P)-binding" evidence="10">
    <location>
        <begin position="7"/>
        <end position="330"/>
    </location>
</feature>
<organism evidence="11 12">
    <name type="scientific">Hyphococcus flavus</name>
    <dbReference type="NCBI Taxonomy" id="1866326"/>
    <lineage>
        <taxon>Bacteria</taxon>
        <taxon>Pseudomonadati</taxon>
        <taxon>Pseudomonadota</taxon>
        <taxon>Alphaproteobacteria</taxon>
        <taxon>Parvularculales</taxon>
        <taxon>Parvularculaceae</taxon>
        <taxon>Hyphococcus</taxon>
    </lineage>
</organism>
<keyword evidence="12" id="KW-1185">Reference proteome</keyword>
<dbReference type="PANTHER" id="PTHR43725">
    <property type="entry name" value="UDP-GLUCOSE 4-EPIMERASE"/>
    <property type="match status" value="1"/>
</dbReference>
<dbReference type="InterPro" id="IPR036291">
    <property type="entry name" value="NAD(P)-bd_dom_sf"/>
</dbReference>
<dbReference type="GO" id="GO:0005829">
    <property type="term" value="C:cytosol"/>
    <property type="evidence" value="ECO:0007669"/>
    <property type="project" value="TreeGrafter"/>
</dbReference>
<dbReference type="InterPro" id="IPR005886">
    <property type="entry name" value="UDP_G4E"/>
</dbReference>
<dbReference type="EC" id="5.1.3.2" evidence="5 9"/>
<keyword evidence="9" id="KW-0119">Carbohydrate metabolism</keyword>
<evidence type="ECO:0000313" key="11">
    <source>
        <dbReference type="EMBL" id="WDI30450.1"/>
    </source>
</evidence>
<protein>
    <recommendedName>
        <fullName evidence="6 9">UDP-glucose 4-epimerase</fullName>
        <ecNumber evidence="5 9">5.1.3.2</ecNumber>
    </recommendedName>
</protein>
<keyword evidence="7 9" id="KW-0520">NAD</keyword>
<evidence type="ECO:0000256" key="8">
    <source>
        <dbReference type="ARBA" id="ARBA00023235"/>
    </source>
</evidence>
<evidence type="ECO:0000256" key="2">
    <source>
        <dbReference type="ARBA" id="ARBA00001911"/>
    </source>
</evidence>
<dbReference type="GO" id="GO:0006012">
    <property type="term" value="P:galactose metabolic process"/>
    <property type="evidence" value="ECO:0007669"/>
    <property type="project" value="InterPro"/>
</dbReference>
<dbReference type="InterPro" id="IPR016040">
    <property type="entry name" value="NAD(P)-bd_dom"/>
</dbReference>
<comment type="pathway">
    <text evidence="3 9">Carbohydrate metabolism; galactose metabolism.</text>
</comment>
<dbReference type="RefSeq" id="WP_274492252.1">
    <property type="nucleotide sequence ID" value="NZ_CP118166.1"/>
</dbReference>
<gene>
    <name evidence="11" type="primary">galE</name>
    <name evidence="11" type="ORF">PUV54_10825</name>
</gene>
<evidence type="ECO:0000259" key="10">
    <source>
        <dbReference type="Pfam" id="PF16363"/>
    </source>
</evidence>
<proteinExistence type="inferred from homology"/>
<dbReference type="PANTHER" id="PTHR43725:SF47">
    <property type="entry name" value="UDP-GLUCOSE 4-EPIMERASE"/>
    <property type="match status" value="1"/>
</dbReference>
<dbReference type="AlphaFoldDB" id="A0AAE9ZHR7"/>
<dbReference type="Proteomes" id="UP001214043">
    <property type="component" value="Chromosome"/>
</dbReference>
<dbReference type="CDD" id="cd05247">
    <property type="entry name" value="UDP_G4E_1_SDR_e"/>
    <property type="match status" value="1"/>
</dbReference>
<evidence type="ECO:0000256" key="7">
    <source>
        <dbReference type="ARBA" id="ARBA00023027"/>
    </source>
</evidence>
<reference evidence="11" key="1">
    <citation type="submission" date="2023-02" db="EMBL/GenBank/DDBJ databases">
        <title>Genome sequence of Hyphococcus flavus.</title>
        <authorList>
            <person name="Rong J.-C."/>
            <person name="Zhao Q."/>
            <person name="Yi M."/>
            <person name="Wu J.-Y."/>
        </authorList>
    </citation>
    <scope>NUCLEOTIDE SEQUENCE</scope>
    <source>
        <strain evidence="11">MCCC 1K03223</strain>
    </source>
</reference>
<dbReference type="NCBIfam" id="TIGR01179">
    <property type="entry name" value="galE"/>
    <property type="match status" value="1"/>
</dbReference>
<evidence type="ECO:0000256" key="1">
    <source>
        <dbReference type="ARBA" id="ARBA00000083"/>
    </source>
</evidence>
<dbReference type="Gene3D" id="3.40.50.720">
    <property type="entry name" value="NAD(P)-binding Rossmann-like Domain"/>
    <property type="match status" value="1"/>
</dbReference>
<evidence type="ECO:0000256" key="6">
    <source>
        <dbReference type="ARBA" id="ARBA00018569"/>
    </source>
</evidence>
<evidence type="ECO:0000256" key="9">
    <source>
        <dbReference type="RuleBase" id="RU366046"/>
    </source>
</evidence>
<dbReference type="Gene3D" id="3.90.25.10">
    <property type="entry name" value="UDP-galactose 4-epimerase, domain 1"/>
    <property type="match status" value="1"/>
</dbReference>
<evidence type="ECO:0000256" key="3">
    <source>
        <dbReference type="ARBA" id="ARBA00004947"/>
    </source>
</evidence>
<evidence type="ECO:0000256" key="5">
    <source>
        <dbReference type="ARBA" id="ARBA00013189"/>
    </source>
</evidence>
<evidence type="ECO:0000313" key="12">
    <source>
        <dbReference type="Proteomes" id="UP001214043"/>
    </source>
</evidence>
<dbReference type="EMBL" id="CP118166">
    <property type="protein sequence ID" value="WDI30450.1"/>
    <property type="molecule type" value="Genomic_DNA"/>
</dbReference>
<comment type="catalytic activity">
    <reaction evidence="1 9">
        <text>UDP-alpha-D-glucose = UDP-alpha-D-galactose</text>
        <dbReference type="Rhea" id="RHEA:22168"/>
        <dbReference type="ChEBI" id="CHEBI:58885"/>
        <dbReference type="ChEBI" id="CHEBI:66914"/>
        <dbReference type="EC" id="5.1.3.2"/>
    </reaction>
</comment>
<dbReference type="Pfam" id="PF16363">
    <property type="entry name" value="GDP_Man_Dehyd"/>
    <property type="match status" value="1"/>
</dbReference>
<comment type="cofactor">
    <cofactor evidence="2 9">
        <name>NAD(+)</name>
        <dbReference type="ChEBI" id="CHEBI:57540"/>
    </cofactor>
</comment>
<comment type="subunit">
    <text evidence="9">Homodimer.</text>
</comment>
<dbReference type="NCBIfam" id="NF007956">
    <property type="entry name" value="PRK10675.1"/>
    <property type="match status" value="1"/>
</dbReference>
<dbReference type="KEGG" id="hfl:PUV54_10825"/>
<comment type="similarity">
    <text evidence="4 9">Belongs to the NAD(P)-dependent epimerase/dehydratase family.</text>
</comment>